<dbReference type="Proteomes" id="UP000799302">
    <property type="component" value="Unassembled WGS sequence"/>
</dbReference>
<organism evidence="2 3">
    <name type="scientific">Microthyrium microscopicum</name>
    <dbReference type="NCBI Taxonomy" id="703497"/>
    <lineage>
        <taxon>Eukaryota</taxon>
        <taxon>Fungi</taxon>
        <taxon>Dikarya</taxon>
        <taxon>Ascomycota</taxon>
        <taxon>Pezizomycotina</taxon>
        <taxon>Dothideomycetes</taxon>
        <taxon>Dothideomycetes incertae sedis</taxon>
        <taxon>Microthyriales</taxon>
        <taxon>Microthyriaceae</taxon>
        <taxon>Microthyrium</taxon>
    </lineage>
</organism>
<keyword evidence="3" id="KW-1185">Reference proteome</keyword>
<dbReference type="AlphaFoldDB" id="A0A6A6TWE4"/>
<evidence type="ECO:0000313" key="2">
    <source>
        <dbReference type="EMBL" id="KAF2663178.1"/>
    </source>
</evidence>
<dbReference type="EMBL" id="MU004247">
    <property type="protein sequence ID" value="KAF2663178.1"/>
    <property type="molecule type" value="Genomic_DNA"/>
</dbReference>
<reference evidence="2" key="1">
    <citation type="journal article" date="2020" name="Stud. Mycol.">
        <title>101 Dothideomycetes genomes: a test case for predicting lifestyles and emergence of pathogens.</title>
        <authorList>
            <person name="Haridas S."/>
            <person name="Albert R."/>
            <person name="Binder M."/>
            <person name="Bloem J."/>
            <person name="Labutti K."/>
            <person name="Salamov A."/>
            <person name="Andreopoulos B."/>
            <person name="Baker S."/>
            <person name="Barry K."/>
            <person name="Bills G."/>
            <person name="Bluhm B."/>
            <person name="Cannon C."/>
            <person name="Castanera R."/>
            <person name="Culley D."/>
            <person name="Daum C."/>
            <person name="Ezra D."/>
            <person name="Gonzalez J."/>
            <person name="Henrissat B."/>
            <person name="Kuo A."/>
            <person name="Liang C."/>
            <person name="Lipzen A."/>
            <person name="Lutzoni F."/>
            <person name="Magnuson J."/>
            <person name="Mondo S."/>
            <person name="Nolan M."/>
            <person name="Ohm R."/>
            <person name="Pangilinan J."/>
            <person name="Park H.-J."/>
            <person name="Ramirez L."/>
            <person name="Alfaro M."/>
            <person name="Sun H."/>
            <person name="Tritt A."/>
            <person name="Yoshinaga Y."/>
            <person name="Zwiers L.-H."/>
            <person name="Turgeon B."/>
            <person name="Goodwin S."/>
            <person name="Spatafora J."/>
            <person name="Crous P."/>
            <person name="Grigoriev I."/>
        </authorList>
    </citation>
    <scope>NUCLEOTIDE SEQUENCE</scope>
    <source>
        <strain evidence="2">CBS 115976</strain>
    </source>
</reference>
<name>A0A6A6TWE4_9PEZI</name>
<feature type="region of interest" description="Disordered" evidence="1">
    <location>
        <begin position="89"/>
        <end position="114"/>
    </location>
</feature>
<feature type="compositionally biased region" description="Polar residues" evidence="1">
    <location>
        <begin position="91"/>
        <end position="104"/>
    </location>
</feature>
<accession>A0A6A6TWE4</accession>
<sequence length="258" mass="28743">MKVLKSSNWFVASIFDFLDHPSKLSLGLTSAALLSRFAGYYDLERYRNGEGWWKIGPAIKTEPLEGTLALATVLRYLCMPGYDPREKAITGANNPQAKSSTSQHNIHRDAASDKDVSKVRKAKEWSITPKTVEQDKAVRIIMGNWARKRWKIEGDITLCAECYRFIPYSRIAGTDVIFDIVDSVLITLMGWILGLLRKIVTVVFISGMAKDFSVFTNTLSYRQCGVKEVGLMESAEPHVQDGVGADAAYRSSVLILIG</sequence>
<protein>
    <submittedName>
        <fullName evidence="2">Uncharacterized protein</fullName>
    </submittedName>
</protein>
<gene>
    <name evidence="2" type="ORF">BT63DRAFT_484499</name>
</gene>
<evidence type="ECO:0000256" key="1">
    <source>
        <dbReference type="SAM" id="MobiDB-lite"/>
    </source>
</evidence>
<evidence type="ECO:0000313" key="3">
    <source>
        <dbReference type="Proteomes" id="UP000799302"/>
    </source>
</evidence>
<proteinExistence type="predicted"/>